<sequence length="469" mass="52250">MKPVVTLSLVAGLGVSIANAVPADVEARYTYPTIRRDVVVIGGGSSGTYAAVKLRRLGKSVAVVETRESFGGHTSTYLVPGSDITIDYGVQGYGDVDVIRKHFASFDIPMDQLPISETGFGVANYMDFRNGQAIPDFNFSLDLFGFKRQSERYPYLYYSTRLPDPVPKDFLLPFREFLAKYDLEDTAYNMFYNLEGFGDLLSQSTLYVLKYFNREYLAALDPGFKGALVTSRRYNQELYDRAEETLGTDALVSSRVLSATRTKSGVTVVVRTPNGVKTVQAKKLLVTMPPLASNMEPLGMDRVEKALFTKFKASGWYVGLVRASGLPANFAFQNTRPDTPYNLPKLPSLYQMSPTVVPDIYLVRYGTTQNVPDTLVKRDMTKTFDRVRISVLGSQGKALKPAELLAYSSHYPFNLHVAPAEISKGFYNKLDDLQGHLSTWYTGAAIISHATGALWNFTDHLVDRMYEIK</sequence>
<dbReference type="InterPro" id="IPR036188">
    <property type="entry name" value="FAD/NAD-bd_sf"/>
</dbReference>
<proteinExistence type="predicted"/>
<dbReference type="AlphaFoldDB" id="A0A0P7BHW4"/>
<accession>A0A0P7BHW4</accession>
<evidence type="ECO:0000313" key="3">
    <source>
        <dbReference type="Proteomes" id="UP000050424"/>
    </source>
</evidence>
<dbReference type="Gene3D" id="3.50.50.60">
    <property type="entry name" value="FAD/NAD(P)-binding domain"/>
    <property type="match status" value="1"/>
</dbReference>
<evidence type="ECO:0000313" key="2">
    <source>
        <dbReference type="EMBL" id="KPM40016.1"/>
    </source>
</evidence>
<dbReference type="EMBL" id="LKCW01000092">
    <property type="protein sequence ID" value="KPM40016.1"/>
    <property type="molecule type" value="Genomic_DNA"/>
</dbReference>
<name>A0A0P7BHW4_9HYPO</name>
<evidence type="ECO:0008006" key="4">
    <source>
        <dbReference type="Google" id="ProtNLM"/>
    </source>
</evidence>
<dbReference type="SUPFAM" id="SSF51905">
    <property type="entry name" value="FAD/NAD(P)-binding domain"/>
    <property type="match status" value="1"/>
</dbReference>
<dbReference type="PRINTS" id="PR00411">
    <property type="entry name" value="PNDRDTASEI"/>
</dbReference>
<organism evidence="2 3">
    <name type="scientific">Neonectria ditissima</name>
    <dbReference type="NCBI Taxonomy" id="78410"/>
    <lineage>
        <taxon>Eukaryota</taxon>
        <taxon>Fungi</taxon>
        <taxon>Dikarya</taxon>
        <taxon>Ascomycota</taxon>
        <taxon>Pezizomycotina</taxon>
        <taxon>Sordariomycetes</taxon>
        <taxon>Hypocreomycetidae</taxon>
        <taxon>Hypocreales</taxon>
        <taxon>Nectriaceae</taxon>
        <taxon>Neonectria</taxon>
    </lineage>
</organism>
<dbReference type="Proteomes" id="UP000050424">
    <property type="component" value="Unassembled WGS sequence"/>
</dbReference>
<keyword evidence="3" id="KW-1185">Reference proteome</keyword>
<dbReference type="Gene3D" id="3.30.70.1990">
    <property type="match status" value="1"/>
</dbReference>
<gene>
    <name evidence="2" type="ORF">AK830_g6531</name>
</gene>
<dbReference type="Gene3D" id="1.10.405.20">
    <property type="match status" value="1"/>
</dbReference>
<dbReference type="Pfam" id="PF13450">
    <property type="entry name" value="NAD_binding_8"/>
    <property type="match status" value="1"/>
</dbReference>
<feature type="signal peptide" evidence="1">
    <location>
        <begin position="1"/>
        <end position="20"/>
    </location>
</feature>
<dbReference type="OrthoDB" id="68575at2759"/>
<reference evidence="2 3" key="1">
    <citation type="submission" date="2015-09" db="EMBL/GenBank/DDBJ databases">
        <title>Draft genome of a European isolate of the apple canker pathogen Neonectria ditissima.</title>
        <authorList>
            <person name="Gomez-Cortecero A."/>
            <person name="Harrison R.J."/>
            <person name="Armitage A.D."/>
        </authorList>
    </citation>
    <scope>NUCLEOTIDE SEQUENCE [LARGE SCALE GENOMIC DNA]</scope>
    <source>
        <strain evidence="2 3">R09/05</strain>
    </source>
</reference>
<feature type="chain" id="PRO_5006135831" description="Amine oxidase domain-containing protein" evidence="1">
    <location>
        <begin position="21"/>
        <end position="469"/>
    </location>
</feature>
<protein>
    <recommendedName>
        <fullName evidence="4">Amine oxidase domain-containing protein</fullName>
    </recommendedName>
</protein>
<keyword evidence="1" id="KW-0732">Signal</keyword>
<evidence type="ECO:0000256" key="1">
    <source>
        <dbReference type="SAM" id="SignalP"/>
    </source>
</evidence>
<comment type="caution">
    <text evidence="2">The sequence shown here is derived from an EMBL/GenBank/DDBJ whole genome shotgun (WGS) entry which is preliminary data.</text>
</comment>